<gene>
    <name evidence="6" type="primary">ywaD_1</name>
    <name evidence="6" type="ORF">UC8_19790</name>
</gene>
<dbReference type="Gene3D" id="3.40.630.10">
    <property type="entry name" value="Zn peptidases"/>
    <property type="match status" value="1"/>
</dbReference>
<dbReference type="GO" id="GO:0008270">
    <property type="term" value="F:zinc ion binding"/>
    <property type="evidence" value="ECO:0007669"/>
    <property type="project" value="TreeGrafter"/>
</dbReference>
<name>A0A5B9QSG1_9BACT</name>
<accession>A0A5B9QSG1</accession>
<evidence type="ECO:0000256" key="3">
    <source>
        <dbReference type="SAM" id="MobiDB-lite"/>
    </source>
</evidence>
<evidence type="ECO:0000313" key="7">
    <source>
        <dbReference type="Proteomes" id="UP000325286"/>
    </source>
</evidence>
<dbReference type="EC" id="3.4.11.6" evidence="6"/>
<dbReference type="InterPro" id="IPR007484">
    <property type="entry name" value="Peptidase_M28"/>
</dbReference>
<organism evidence="6 7">
    <name type="scientific">Roseimaritima ulvae</name>
    <dbReference type="NCBI Taxonomy" id="980254"/>
    <lineage>
        <taxon>Bacteria</taxon>
        <taxon>Pseudomonadati</taxon>
        <taxon>Planctomycetota</taxon>
        <taxon>Planctomycetia</taxon>
        <taxon>Pirellulales</taxon>
        <taxon>Pirellulaceae</taxon>
        <taxon>Roseimaritima</taxon>
    </lineage>
</organism>
<keyword evidence="7" id="KW-1185">Reference proteome</keyword>
<keyword evidence="4" id="KW-0812">Transmembrane</keyword>
<dbReference type="OrthoDB" id="256090at2"/>
<feature type="region of interest" description="Disordered" evidence="3">
    <location>
        <begin position="1"/>
        <end position="24"/>
    </location>
</feature>
<keyword evidence="6" id="KW-0378">Hydrolase</keyword>
<feature type="compositionally biased region" description="Low complexity" evidence="3">
    <location>
        <begin position="13"/>
        <end position="24"/>
    </location>
</feature>
<keyword evidence="1" id="KW-0808">Transferase</keyword>
<dbReference type="SUPFAM" id="SSF53187">
    <property type="entry name" value="Zn-dependent exopeptidases"/>
    <property type="match status" value="1"/>
</dbReference>
<feature type="transmembrane region" description="Helical" evidence="4">
    <location>
        <begin position="32"/>
        <end position="51"/>
    </location>
</feature>
<dbReference type="RefSeq" id="WP_084427096.1">
    <property type="nucleotide sequence ID" value="NZ_CP042914.1"/>
</dbReference>
<dbReference type="GO" id="GO:0004177">
    <property type="term" value="F:aminopeptidase activity"/>
    <property type="evidence" value="ECO:0007669"/>
    <property type="project" value="UniProtKB-KW"/>
</dbReference>
<keyword evidence="4" id="KW-1133">Transmembrane helix</keyword>
<feature type="domain" description="Peptidase M28" evidence="5">
    <location>
        <begin position="138"/>
        <end position="350"/>
    </location>
</feature>
<keyword evidence="4" id="KW-0472">Membrane</keyword>
<sequence length="358" mass="39559">MTPKRTRRHHAQVGVAADADPSAPAGGTRFRWWWALGIIAIAGLGAALLAMQSRRRVGPAVDGAPAAVANVPAAYDSRRAFGYLEKACAIGPRVSGTEGMLKQQQWLKDFFQQQGATVELQEFPARHPQTGQMITMANLIARFGADRPKRFLLAAHYDTRPFPDRDPVNPQGVFLGANDGASGVAALMEISHHFGSLPADVGVDLVFFDGEELVYDGQRDPYFLGSTHFAREHAADPNAPRYQAGILLDMVGDADLQLYLEQNSWRYARPVAREVWDMAGKLGVRAFKSRVKHEVRDDHLPLNTIAKIPTIDIIDFDYPRPSVRGMSYWHTQQDIPANCSGESIVAVVYVVDQWLKSK</sequence>
<evidence type="ECO:0000259" key="5">
    <source>
        <dbReference type="Pfam" id="PF04389"/>
    </source>
</evidence>
<dbReference type="AlphaFoldDB" id="A0A5B9QSG1"/>
<dbReference type="EMBL" id="CP042914">
    <property type="protein sequence ID" value="QEG39976.1"/>
    <property type="molecule type" value="Genomic_DNA"/>
</dbReference>
<keyword evidence="6" id="KW-0031">Aminopeptidase</keyword>
<keyword evidence="2" id="KW-0012">Acyltransferase</keyword>
<dbReference type="KEGG" id="rul:UC8_19790"/>
<dbReference type="PANTHER" id="PTHR12283:SF6">
    <property type="entry name" value="GLUTAMINYL-PEPTIDE CYCLOTRANSFERASE-RELATED"/>
    <property type="match status" value="1"/>
</dbReference>
<evidence type="ECO:0000256" key="1">
    <source>
        <dbReference type="ARBA" id="ARBA00022679"/>
    </source>
</evidence>
<dbReference type="GO" id="GO:0016603">
    <property type="term" value="F:glutaminyl-peptide cyclotransferase activity"/>
    <property type="evidence" value="ECO:0007669"/>
    <property type="project" value="TreeGrafter"/>
</dbReference>
<feature type="compositionally biased region" description="Basic residues" evidence="3">
    <location>
        <begin position="1"/>
        <end position="11"/>
    </location>
</feature>
<dbReference type="InterPro" id="IPR040234">
    <property type="entry name" value="QC/QCL"/>
</dbReference>
<protein>
    <submittedName>
        <fullName evidence="6">Aminopeptidase YwaD</fullName>
        <ecNumber evidence="6">3.4.11.6</ecNumber>
    </submittedName>
</protein>
<evidence type="ECO:0000256" key="2">
    <source>
        <dbReference type="ARBA" id="ARBA00023315"/>
    </source>
</evidence>
<dbReference type="Proteomes" id="UP000325286">
    <property type="component" value="Chromosome"/>
</dbReference>
<evidence type="ECO:0000313" key="6">
    <source>
        <dbReference type="EMBL" id="QEG39976.1"/>
    </source>
</evidence>
<reference evidence="6 7" key="1">
    <citation type="submission" date="2019-08" db="EMBL/GenBank/DDBJ databases">
        <title>Deep-cultivation of Planctomycetes and their phenomic and genomic characterization uncovers novel biology.</title>
        <authorList>
            <person name="Wiegand S."/>
            <person name="Jogler M."/>
            <person name="Boedeker C."/>
            <person name="Pinto D."/>
            <person name="Vollmers J."/>
            <person name="Rivas-Marin E."/>
            <person name="Kohn T."/>
            <person name="Peeters S.H."/>
            <person name="Heuer A."/>
            <person name="Rast P."/>
            <person name="Oberbeckmann S."/>
            <person name="Bunk B."/>
            <person name="Jeske O."/>
            <person name="Meyerdierks A."/>
            <person name="Storesund J.E."/>
            <person name="Kallscheuer N."/>
            <person name="Luecker S."/>
            <person name="Lage O.M."/>
            <person name="Pohl T."/>
            <person name="Merkel B.J."/>
            <person name="Hornburger P."/>
            <person name="Mueller R.-W."/>
            <person name="Bruemmer F."/>
            <person name="Labrenz M."/>
            <person name="Spormann A.M."/>
            <person name="Op den Camp H."/>
            <person name="Overmann J."/>
            <person name="Amann R."/>
            <person name="Jetten M.S.M."/>
            <person name="Mascher T."/>
            <person name="Medema M.H."/>
            <person name="Devos D.P."/>
            <person name="Kaster A.-K."/>
            <person name="Ovreas L."/>
            <person name="Rohde M."/>
            <person name="Galperin M.Y."/>
            <person name="Jogler C."/>
        </authorList>
    </citation>
    <scope>NUCLEOTIDE SEQUENCE [LARGE SCALE GENOMIC DNA]</scope>
    <source>
        <strain evidence="6 7">UC8</strain>
    </source>
</reference>
<dbReference type="Pfam" id="PF04389">
    <property type="entry name" value="Peptidase_M28"/>
    <property type="match status" value="1"/>
</dbReference>
<dbReference type="PANTHER" id="PTHR12283">
    <property type="entry name" value="GLUTAMINYL-PEPTIDE CYCLOTRANSFERASE"/>
    <property type="match status" value="1"/>
</dbReference>
<keyword evidence="6" id="KW-0645">Protease</keyword>
<evidence type="ECO:0000256" key="4">
    <source>
        <dbReference type="SAM" id="Phobius"/>
    </source>
</evidence>
<proteinExistence type="predicted"/>